<reference evidence="1 2" key="1">
    <citation type="submission" date="2023-03" db="EMBL/GenBank/DDBJ databases">
        <title>Description of Hydrogenimonas sp. ISO32.</title>
        <authorList>
            <person name="Mino S."/>
            <person name="Fukazawa S."/>
            <person name="Sawabe T."/>
        </authorList>
    </citation>
    <scope>NUCLEOTIDE SEQUENCE [LARGE SCALE GENOMIC DNA]</scope>
    <source>
        <strain evidence="1 2">ISO32</strain>
    </source>
</reference>
<dbReference type="InterPro" id="IPR012902">
    <property type="entry name" value="N_methyl_site"/>
</dbReference>
<organism evidence="1 2">
    <name type="scientific">Hydrogenimonas cancrithermarum</name>
    <dbReference type="NCBI Taxonomy" id="2993563"/>
    <lineage>
        <taxon>Bacteria</taxon>
        <taxon>Pseudomonadati</taxon>
        <taxon>Campylobacterota</taxon>
        <taxon>Epsilonproteobacteria</taxon>
        <taxon>Campylobacterales</taxon>
        <taxon>Hydrogenimonadaceae</taxon>
        <taxon>Hydrogenimonas</taxon>
    </lineage>
</organism>
<dbReference type="NCBIfam" id="TIGR02532">
    <property type="entry name" value="IV_pilin_GFxxxE"/>
    <property type="match status" value="1"/>
</dbReference>
<sequence length="153" mass="16143">MRRGFTMIELIFVIVILGILAAVAIPKLAATRDDAKISKIASNIQAAKNEIASYVVAQGTEANATNIDADWYKTASNIISEGVSSEDITITGSGPATVNFLDKDHNETCMTLQYAGNNIVIKEGTDASSAICTGVKGLVKESNITVSGQSVKY</sequence>
<dbReference type="SUPFAM" id="SSF54523">
    <property type="entry name" value="Pili subunits"/>
    <property type="match status" value="1"/>
</dbReference>
<evidence type="ECO:0000313" key="2">
    <source>
        <dbReference type="Proteomes" id="UP001321445"/>
    </source>
</evidence>
<dbReference type="RefSeq" id="WP_286337855.1">
    <property type="nucleotide sequence ID" value="NZ_AP027370.1"/>
</dbReference>
<gene>
    <name evidence="1" type="ORF">HCR_09830</name>
</gene>
<evidence type="ECO:0000313" key="1">
    <source>
        <dbReference type="EMBL" id="BDY12671.1"/>
    </source>
</evidence>
<dbReference type="PANTHER" id="PTHR30093">
    <property type="entry name" value="GENERAL SECRETION PATHWAY PROTEIN G"/>
    <property type="match status" value="1"/>
</dbReference>
<accession>A0ABM8FK33</accession>
<dbReference type="Pfam" id="PF07963">
    <property type="entry name" value="N_methyl"/>
    <property type="match status" value="1"/>
</dbReference>
<dbReference type="Proteomes" id="UP001321445">
    <property type="component" value="Chromosome"/>
</dbReference>
<dbReference type="InterPro" id="IPR045584">
    <property type="entry name" value="Pilin-like"/>
</dbReference>
<keyword evidence="2" id="KW-1185">Reference proteome</keyword>
<name>A0ABM8FK33_9BACT</name>
<proteinExistence type="predicted"/>
<protein>
    <submittedName>
        <fullName evidence="1">Prepilin-type N-terminal cleavage/methylation domain-containing protein</fullName>
    </submittedName>
</protein>
<dbReference type="Gene3D" id="3.30.700.10">
    <property type="entry name" value="Glycoprotein, Type 4 Pilin"/>
    <property type="match status" value="1"/>
</dbReference>
<dbReference type="EMBL" id="AP027370">
    <property type="protein sequence ID" value="BDY12671.1"/>
    <property type="molecule type" value="Genomic_DNA"/>
</dbReference>